<evidence type="ECO:0000259" key="1">
    <source>
        <dbReference type="Pfam" id="PF01425"/>
    </source>
</evidence>
<dbReference type="PANTHER" id="PTHR11895">
    <property type="entry name" value="TRANSAMIDASE"/>
    <property type="match status" value="1"/>
</dbReference>
<dbReference type="SUPFAM" id="SSF75304">
    <property type="entry name" value="Amidase signature (AS) enzymes"/>
    <property type="match status" value="1"/>
</dbReference>
<dbReference type="GO" id="GO:0003824">
    <property type="term" value="F:catalytic activity"/>
    <property type="evidence" value="ECO:0007669"/>
    <property type="project" value="InterPro"/>
</dbReference>
<dbReference type="InterPro" id="IPR023631">
    <property type="entry name" value="Amidase_dom"/>
</dbReference>
<proteinExistence type="predicted"/>
<dbReference type="PANTHER" id="PTHR11895:SF176">
    <property type="entry name" value="AMIDASE AMID-RELATED"/>
    <property type="match status" value="1"/>
</dbReference>
<organism evidence="2 3">
    <name type="scientific">Ottowia beijingensis</name>
    <dbReference type="NCBI Taxonomy" id="1207057"/>
    <lineage>
        <taxon>Bacteria</taxon>
        <taxon>Pseudomonadati</taxon>
        <taxon>Pseudomonadota</taxon>
        <taxon>Betaproteobacteria</taxon>
        <taxon>Burkholderiales</taxon>
        <taxon>Comamonadaceae</taxon>
        <taxon>Ottowia</taxon>
    </lineage>
</organism>
<dbReference type="InterPro" id="IPR036928">
    <property type="entry name" value="AS_sf"/>
</dbReference>
<reference evidence="2 3" key="1">
    <citation type="submission" date="2020-07" db="EMBL/GenBank/DDBJ databases">
        <authorList>
            <person name="Maaloum M."/>
        </authorList>
    </citation>
    <scope>NUCLEOTIDE SEQUENCE [LARGE SCALE GENOMIC DNA]</scope>
    <source>
        <strain evidence="2 3">GCS-AN-3</strain>
    </source>
</reference>
<gene>
    <name evidence="2" type="ORF">H0I39_10325</name>
</gene>
<dbReference type="Proteomes" id="UP000589716">
    <property type="component" value="Unassembled WGS sequence"/>
</dbReference>
<sequence>MNAVPTITQLAADLAAGRRTSQQLTEAALTRAQDPASEGARVFTLIDAERARAAAQASDTLRAAGIVRSPLEGLPVSVKDLFDVAGQVTTSGSVVLKDAPPADRNAPVIDRLIAAGAVIVGRTNMTEFAFSGLGLNPHYGTPKNPWDRVDGGRIPGGSSSGAAVSVTDGMAVVGIGSDTGGSVRIPSALCGLTGFKPTQRRVPTEGALPLSTSLDSIGPLAASVRCCAIVDAILAGEPPTVPALRDVAGARLAIPETLVLNDVDDTVVAAFERACATLQQAGARLQRIAVPEFAELGRLHARGTLAGAEAWAWHRQLLTERGDEYDPRVGLRLRGGEAMGAADYIDLLAARRRWIAQVEARIAPFDALLMPTVPIVAPRIEELVASDQAYFAANGLILRNPTLINFLDGCALSLPCHARGDAPVGLTLAAAGGRDRAVLALGLGVERALSGVTGLDTPL</sequence>
<dbReference type="InterPro" id="IPR000120">
    <property type="entry name" value="Amidase"/>
</dbReference>
<evidence type="ECO:0000313" key="3">
    <source>
        <dbReference type="Proteomes" id="UP000589716"/>
    </source>
</evidence>
<evidence type="ECO:0000313" key="2">
    <source>
        <dbReference type="EMBL" id="NZA02047.1"/>
    </source>
</evidence>
<comment type="caution">
    <text evidence="2">The sequence shown here is derived from an EMBL/GenBank/DDBJ whole genome shotgun (WGS) entry which is preliminary data.</text>
</comment>
<accession>A0A853IWG5</accession>
<protein>
    <submittedName>
        <fullName evidence="2">Amidase</fullName>
    </submittedName>
</protein>
<name>A0A853IWG5_9BURK</name>
<dbReference type="Pfam" id="PF01425">
    <property type="entry name" value="Amidase"/>
    <property type="match status" value="1"/>
</dbReference>
<dbReference type="NCBIfam" id="NF005460">
    <property type="entry name" value="PRK07056.1"/>
    <property type="match status" value="1"/>
</dbReference>
<dbReference type="RefSeq" id="WP_180550421.1">
    <property type="nucleotide sequence ID" value="NZ_JACCKX010000001.1"/>
</dbReference>
<feature type="domain" description="Amidase" evidence="1">
    <location>
        <begin position="24"/>
        <end position="439"/>
    </location>
</feature>
<keyword evidence="3" id="KW-1185">Reference proteome</keyword>
<dbReference type="Gene3D" id="3.90.1300.10">
    <property type="entry name" value="Amidase signature (AS) domain"/>
    <property type="match status" value="1"/>
</dbReference>
<dbReference type="AlphaFoldDB" id="A0A853IWG5"/>
<dbReference type="EMBL" id="JACCKX010000001">
    <property type="protein sequence ID" value="NZA02047.1"/>
    <property type="molecule type" value="Genomic_DNA"/>
</dbReference>